<evidence type="ECO:0000256" key="6">
    <source>
        <dbReference type="ARBA" id="ARBA00022917"/>
    </source>
</evidence>
<evidence type="ECO:0000256" key="4">
    <source>
        <dbReference type="ARBA" id="ARBA00022741"/>
    </source>
</evidence>
<evidence type="ECO:0000256" key="7">
    <source>
        <dbReference type="ARBA" id="ARBA00023146"/>
    </source>
</evidence>
<evidence type="ECO:0000256" key="1">
    <source>
        <dbReference type="ARBA" id="ARBA00005594"/>
    </source>
</evidence>
<comment type="catalytic activity">
    <reaction evidence="8">
        <text>tRNA(Trp) + L-tryptophan + ATP = L-tryptophyl-tRNA(Trp) + AMP + diphosphate + H(+)</text>
        <dbReference type="Rhea" id="RHEA:24080"/>
        <dbReference type="Rhea" id="RHEA-COMP:9671"/>
        <dbReference type="Rhea" id="RHEA-COMP:9705"/>
        <dbReference type="ChEBI" id="CHEBI:15378"/>
        <dbReference type="ChEBI" id="CHEBI:30616"/>
        <dbReference type="ChEBI" id="CHEBI:33019"/>
        <dbReference type="ChEBI" id="CHEBI:57912"/>
        <dbReference type="ChEBI" id="CHEBI:78442"/>
        <dbReference type="ChEBI" id="CHEBI:78535"/>
        <dbReference type="ChEBI" id="CHEBI:456215"/>
        <dbReference type="EC" id="6.1.1.2"/>
    </reaction>
</comment>
<dbReference type="GO" id="GO:0005524">
    <property type="term" value="F:ATP binding"/>
    <property type="evidence" value="ECO:0007669"/>
    <property type="project" value="UniProtKB-KW"/>
</dbReference>
<protein>
    <recommendedName>
        <fullName evidence="2 9">Tryptophan--tRNA ligase</fullName>
        <ecNumber evidence="2 9">6.1.1.2</ecNumber>
    </recommendedName>
</protein>
<dbReference type="AlphaFoldDB" id="A0A937W3N0"/>
<dbReference type="InterPro" id="IPR002305">
    <property type="entry name" value="aa-tRNA-synth_Ic"/>
</dbReference>
<dbReference type="EC" id="6.1.1.2" evidence="2 9"/>
<evidence type="ECO:0000256" key="9">
    <source>
        <dbReference type="NCBIfam" id="TIGR00233"/>
    </source>
</evidence>
<sequence length="328" mass="37286">MARERVLSGMRSSGKLHLGNLLGALQNWVNMQETYDCFYFIADWHSLTTGYTDTSQVRASVRDIAIDYLSAGLDPNKSVLFIQSLVPEHAELHLLLSMITPLAWLERVPTFKEQQQEMKDRDLATYGFLGYPLLQTADIIMYKANWVPVGIDQVAHIELSREIVRRFNNIYNVEVFPEPQPKLTEVPKLPGLDGRKMSKSYDNTIYLSDSQDTLTQKVKTMMTDPARQRRRDPGDPEVCPVFDFHRIYSSEEERQEVAVGCRTAGIGCIDCKGVLSKNMLTDLQPLHEKRAYYVAHPQEAMDVLVDGSAQARSIAKDTMAEVREAMHI</sequence>
<dbReference type="GO" id="GO:0006436">
    <property type="term" value="P:tryptophanyl-tRNA aminoacylation"/>
    <property type="evidence" value="ECO:0007669"/>
    <property type="project" value="UniProtKB-UniRule"/>
</dbReference>
<dbReference type="GO" id="GO:0005829">
    <property type="term" value="C:cytosol"/>
    <property type="evidence" value="ECO:0007669"/>
    <property type="project" value="TreeGrafter"/>
</dbReference>
<dbReference type="Gene3D" id="1.10.240.10">
    <property type="entry name" value="Tyrosyl-Transfer RNA Synthetase"/>
    <property type="match status" value="1"/>
</dbReference>
<dbReference type="Proteomes" id="UP000712673">
    <property type="component" value="Unassembled WGS sequence"/>
</dbReference>
<dbReference type="InterPro" id="IPR002306">
    <property type="entry name" value="Trp-tRNA-ligase"/>
</dbReference>
<dbReference type="CDD" id="cd00806">
    <property type="entry name" value="TrpRS_core"/>
    <property type="match status" value="1"/>
</dbReference>
<comment type="caution">
    <text evidence="11">The sequence shown here is derived from an EMBL/GenBank/DDBJ whole genome shotgun (WGS) entry which is preliminary data.</text>
</comment>
<keyword evidence="7 10" id="KW-0030">Aminoacyl-tRNA synthetase</keyword>
<accession>A0A937W3N0</accession>
<comment type="similarity">
    <text evidence="1 10">Belongs to the class-I aminoacyl-tRNA synthetase family.</text>
</comment>
<dbReference type="Gene3D" id="3.40.50.620">
    <property type="entry name" value="HUPs"/>
    <property type="match status" value="1"/>
</dbReference>
<keyword evidence="5 10" id="KW-0067">ATP-binding</keyword>
<evidence type="ECO:0000256" key="3">
    <source>
        <dbReference type="ARBA" id="ARBA00022598"/>
    </source>
</evidence>
<keyword evidence="4 10" id="KW-0547">Nucleotide-binding</keyword>
<evidence type="ECO:0000256" key="8">
    <source>
        <dbReference type="ARBA" id="ARBA00049929"/>
    </source>
</evidence>
<dbReference type="GO" id="GO:0004830">
    <property type="term" value="F:tryptophan-tRNA ligase activity"/>
    <property type="evidence" value="ECO:0007669"/>
    <property type="project" value="UniProtKB-UniRule"/>
</dbReference>
<evidence type="ECO:0000313" key="12">
    <source>
        <dbReference type="Proteomes" id="UP000712673"/>
    </source>
</evidence>
<dbReference type="PRINTS" id="PR01039">
    <property type="entry name" value="TRNASYNTHTRP"/>
</dbReference>
<dbReference type="InterPro" id="IPR014729">
    <property type="entry name" value="Rossmann-like_a/b/a_fold"/>
</dbReference>
<dbReference type="PANTHER" id="PTHR43766">
    <property type="entry name" value="TRYPTOPHAN--TRNA LIGASE, MITOCHONDRIAL"/>
    <property type="match status" value="1"/>
</dbReference>
<gene>
    <name evidence="11" type="primary">trpS</name>
    <name evidence="11" type="ORF">FJZ47_12190</name>
</gene>
<evidence type="ECO:0000256" key="2">
    <source>
        <dbReference type="ARBA" id="ARBA00013161"/>
    </source>
</evidence>
<evidence type="ECO:0000313" key="11">
    <source>
        <dbReference type="EMBL" id="MBM3224546.1"/>
    </source>
</evidence>
<keyword evidence="3 10" id="KW-0436">Ligase</keyword>
<dbReference type="SUPFAM" id="SSF52374">
    <property type="entry name" value="Nucleotidylyl transferase"/>
    <property type="match status" value="1"/>
</dbReference>
<name>A0A937W3N0_UNCTE</name>
<dbReference type="FunFam" id="1.10.240.10:FF:000005">
    <property type="entry name" value="Tryptophan--tRNA ligase"/>
    <property type="match status" value="1"/>
</dbReference>
<dbReference type="Pfam" id="PF00579">
    <property type="entry name" value="tRNA-synt_1b"/>
    <property type="match status" value="1"/>
</dbReference>
<organism evidence="11 12">
    <name type="scientific">Tectimicrobiota bacterium</name>
    <dbReference type="NCBI Taxonomy" id="2528274"/>
    <lineage>
        <taxon>Bacteria</taxon>
        <taxon>Pseudomonadati</taxon>
        <taxon>Nitrospinota/Tectimicrobiota group</taxon>
        <taxon>Candidatus Tectimicrobiota</taxon>
    </lineage>
</organism>
<dbReference type="NCBIfam" id="TIGR00233">
    <property type="entry name" value="trpS"/>
    <property type="match status" value="1"/>
</dbReference>
<dbReference type="InterPro" id="IPR050203">
    <property type="entry name" value="Trp-tRNA_synthetase"/>
</dbReference>
<dbReference type="PANTHER" id="PTHR43766:SF1">
    <property type="entry name" value="TRYPTOPHAN--TRNA LIGASE, MITOCHONDRIAL"/>
    <property type="match status" value="1"/>
</dbReference>
<dbReference type="EMBL" id="VGLS01000350">
    <property type="protein sequence ID" value="MBM3224546.1"/>
    <property type="molecule type" value="Genomic_DNA"/>
</dbReference>
<keyword evidence="6 10" id="KW-0648">Protein biosynthesis</keyword>
<reference evidence="11" key="1">
    <citation type="submission" date="2019-03" db="EMBL/GenBank/DDBJ databases">
        <title>Lake Tanganyika Metagenome-Assembled Genomes (MAGs).</title>
        <authorList>
            <person name="Tran P."/>
        </authorList>
    </citation>
    <scope>NUCLEOTIDE SEQUENCE</scope>
    <source>
        <strain evidence="11">K_DeepCast_65m_m2_066</strain>
    </source>
</reference>
<proteinExistence type="inferred from homology"/>
<evidence type="ECO:0000256" key="10">
    <source>
        <dbReference type="RuleBase" id="RU363036"/>
    </source>
</evidence>
<evidence type="ECO:0000256" key="5">
    <source>
        <dbReference type="ARBA" id="ARBA00022840"/>
    </source>
</evidence>